<organism evidence="2 3">
    <name type="scientific">bacterium (Candidatus Gribaldobacteria) CG10_big_fil_rev_8_21_14_0_10_41_12</name>
    <dbReference type="NCBI Taxonomy" id="2014277"/>
    <lineage>
        <taxon>Bacteria</taxon>
        <taxon>Candidatus Gribaldobacteria</taxon>
    </lineage>
</organism>
<evidence type="ECO:0008006" key="4">
    <source>
        <dbReference type="Google" id="ProtNLM"/>
    </source>
</evidence>
<keyword evidence="1" id="KW-0812">Transmembrane</keyword>
<comment type="caution">
    <text evidence="2">The sequence shown here is derived from an EMBL/GenBank/DDBJ whole genome shotgun (WGS) entry which is preliminary data.</text>
</comment>
<dbReference type="InterPro" id="IPR012902">
    <property type="entry name" value="N_methyl_site"/>
</dbReference>
<feature type="transmembrane region" description="Helical" evidence="1">
    <location>
        <begin position="12"/>
        <end position="34"/>
    </location>
</feature>
<accession>A0A2H0UXA2</accession>
<proteinExistence type="predicted"/>
<dbReference type="AlphaFoldDB" id="A0A2H0UXA2"/>
<evidence type="ECO:0000313" key="3">
    <source>
        <dbReference type="Proteomes" id="UP000228906"/>
    </source>
</evidence>
<dbReference type="Pfam" id="PF07963">
    <property type="entry name" value="N_methyl"/>
    <property type="match status" value="1"/>
</dbReference>
<dbReference type="EMBL" id="PFAV01000034">
    <property type="protein sequence ID" value="PIR91458.1"/>
    <property type="molecule type" value="Genomic_DNA"/>
</dbReference>
<gene>
    <name evidence="2" type="ORF">COU03_02115</name>
</gene>
<keyword evidence="1" id="KW-1133">Transmembrane helix</keyword>
<name>A0A2H0UXA2_9BACT</name>
<protein>
    <recommendedName>
        <fullName evidence="4">General secretion pathway GspH domain-containing protein</fullName>
    </recommendedName>
</protein>
<sequence length="145" mass="16104">MRNQLGFALVELLVALSIVIAMSVMVLALSYPWLLSFKLNSAARGLAVDLRYVQQKAVAEQIDYGVYFGVDFYQLKRFGSTSTTVLLSKPLPRDVRFSQVSGFNANEVIFNVYGAVEEAGNIILTNSRNETKALNIRPSGFVKVY</sequence>
<keyword evidence="1" id="KW-0472">Membrane</keyword>
<evidence type="ECO:0000256" key="1">
    <source>
        <dbReference type="SAM" id="Phobius"/>
    </source>
</evidence>
<reference evidence="3" key="1">
    <citation type="submission" date="2017-09" db="EMBL/GenBank/DDBJ databases">
        <title>Depth-based differentiation of microbial function through sediment-hosted aquifers and enrichment of novel symbionts in the deep terrestrial subsurface.</title>
        <authorList>
            <person name="Probst A.J."/>
            <person name="Ladd B."/>
            <person name="Jarett J.K."/>
            <person name="Geller-Mcgrath D.E."/>
            <person name="Sieber C.M.K."/>
            <person name="Emerson J.B."/>
            <person name="Anantharaman K."/>
            <person name="Thomas B.C."/>
            <person name="Malmstrom R."/>
            <person name="Stieglmeier M."/>
            <person name="Klingl A."/>
            <person name="Woyke T."/>
            <person name="Ryan C.M."/>
            <person name="Banfield J.F."/>
        </authorList>
    </citation>
    <scope>NUCLEOTIDE SEQUENCE [LARGE SCALE GENOMIC DNA]</scope>
</reference>
<dbReference type="Proteomes" id="UP000228906">
    <property type="component" value="Unassembled WGS sequence"/>
</dbReference>
<evidence type="ECO:0000313" key="2">
    <source>
        <dbReference type="EMBL" id="PIR91458.1"/>
    </source>
</evidence>